<reference evidence="1 2" key="1">
    <citation type="submission" date="2013-05" db="EMBL/GenBank/DDBJ databases">
        <title>Genome assembly of Chondromyces apiculatus DSM 436.</title>
        <authorList>
            <person name="Sharma G."/>
            <person name="Khatri I."/>
            <person name="Kaur C."/>
            <person name="Mayilraj S."/>
            <person name="Subramanian S."/>
        </authorList>
    </citation>
    <scope>NUCLEOTIDE SEQUENCE [LARGE SCALE GENOMIC DNA]</scope>
    <source>
        <strain evidence="1 2">DSM 436</strain>
    </source>
</reference>
<gene>
    <name evidence="1" type="ORF">CAP_2642</name>
</gene>
<dbReference type="AlphaFoldDB" id="A0A017TJG9"/>
<evidence type="ECO:0000313" key="1">
    <source>
        <dbReference type="EMBL" id="EYF08781.1"/>
    </source>
</evidence>
<proteinExistence type="predicted"/>
<evidence type="ECO:0000313" key="2">
    <source>
        <dbReference type="Proteomes" id="UP000019678"/>
    </source>
</evidence>
<keyword evidence="2" id="KW-1185">Reference proteome</keyword>
<comment type="caution">
    <text evidence="1">The sequence shown here is derived from an EMBL/GenBank/DDBJ whole genome shotgun (WGS) entry which is preliminary data.</text>
</comment>
<dbReference type="eggNOG" id="COG1192">
    <property type="taxonomic scope" value="Bacteria"/>
</dbReference>
<name>A0A017TJG9_9BACT</name>
<dbReference type="STRING" id="1192034.CAP_2642"/>
<accession>A0A017TJG9</accession>
<protein>
    <submittedName>
        <fullName evidence="1">Uncharacterized protein</fullName>
    </submittedName>
</protein>
<organism evidence="1 2">
    <name type="scientific">Chondromyces apiculatus DSM 436</name>
    <dbReference type="NCBI Taxonomy" id="1192034"/>
    <lineage>
        <taxon>Bacteria</taxon>
        <taxon>Pseudomonadati</taxon>
        <taxon>Myxococcota</taxon>
        <taxon>Polyangia</taxon>
        <taxon>Polyangiales</taxon>
        <taxon>Polyangiaceae</taxon>
        <taxon>Chondromyces</taxon>
    </lineage>
</organism>
<dbReference type="EMBL" id="ASRX01000002">
    <property type="protein sequence ID" value="EYF08781.1"/>
    <property type="molecule type" value="Genomic_DNA"/>
</dbReference>
<dbReference type="Proteomes" id="UP000019678">
    <property type="component" value="Unassembled WGS sequence"/>
</dbReference>
<sequence length="117" mass="13441">MSYDGIKAGVQAASKIRVEEVAEDFPWVREAMKCLEDMVLPCKFSEVKQRWKGQGLLEALQQSKSRPQHLDQGEEGVRRDLEELGFFERMSDGRVNMPDVYRVAFGLRRKGGVRPVR</sequence>